<dbReference type="GO" id="GO:0004672">
    <property type="term" value="F:protein kinase activity"/>
    <property type="evidence" value="ECO:0007669"/>
    <property type="project" value="InterPro"/>
</dbReference>
<evidence type="ECO:0000313" key="3">
    <source>
        <dbReference type="Proteomes" id="UP001152320"/>
    </source>
</evidence>
<protein>
    <submittedName>
        <fullName evidence="2">Ephrin type-A receptor 3</fullName>
    </submittedName>
</protein>
<gene>
    <name evidence="2" type="ORF">HOLleu_00927</name>
</gene>
<dbReference type="SUPFAM" id="SSF56112">
    <property type="entry name" value="Protein kinase-like (PK-like)"/>
    <property type="match status" value="1"/>
</dbReference>
<organism evidence="2 3">
    <name type="scientific">Holothuria leucospilota</name>
    <name type="common">Black long sea cucumber</name>
    <name type="synonym">Mertensiothuria leucospilota</name>
    <dbReference type="NCBI Taxonomy" id="206669"/>
    <lineage>
        <taxon>Eukaryota</taxon>
        <taxon>Metazoa</taxon>
        <taxon>Echinodermata</taxon>
        <taxon>Eleutherozoa</taxon>
        <taxon>Echinozoa</taxon>
        <taxon>Holothuroidea</taxon>
        <taxon>Aspidochirotacea</taxon>
        <taxon>Aspidochirotida</taxon>
        <taxon>Holothuriidae</taxon>
        <taxon>Holothuria</taxon>
    </lineage>
</organism>
<keyword evidence="3" id="KW-1185">Reference proteome</keyword>
<comment type="caution">
    <text evidence="2">The sequence shown here is derived from an EMBL/GenBank/DDBJ whole genome shotgun (WGS) entry which is preliminary data.</text>
</comment>
<name>A0A9Q1CPM3_HOLLE</name>
<evidence type="ECO:0000313" key="2">
    <source>
        <dbReference type="EMBL" id="KAJ8048563.1"/>
    </source>
</evidence>
<dbReference type="EMBL" id="JAIZAY010000001">
    <property type="protein sequence ID" value="KAJ8048563.1"/>
    <property type="molecule type" value="Genomic_DNA"/>
</dbReference>
<proteinExistence type="predicted"/>
<dbReference type="OrthoDB" id="266718at2759"/>
<dbReference type="AlphaFoldDB" id="A0A9Q1CPM3"/>
<feature type="domain" description="Serine-threonine/tyrosine-protein kinase catalytic" evidence="1">
    <location>
        <begin position="2"/>
        <end position="95"/>
    </location>
</feature>
<accession>A0A9Q1CPM3</accession>
<dbReference type="InterPro" id="IPR001245">
    <property type="entry name" value="Ser-Thr/Tyr_kinase_cat_dom"/>
</dbReference>
<reference evidence="2" key="1">
    <citation type="submission" date="2021-10" db="EMBL/GenBank/DDBJ databases">
        <title>Tropical sea cucumber genome reveals ecological adaptation and Cuvierian tubules defense mechanism.</title>
        <authorList>
            <person name="Chen T."/>
        </authorList>
    </citation>
    <scope>NUCLEOTIDE SEQUENCE</scope>
    <source>
        <strain evidence="2">Nanhai2018</strain>
        <tissue evidence="2">Muscle</tissue>
    </source>
</reference>
<dbReference type="Pfam" id="PF07714">
    <property type="entry name" value="PK_Tyr_Ser-Thr"/>
    <property type="match status" value="1"/>
</dbReference>
<sequence length="144" mass="16775">MKSKKDCSINDLPPEALHRNEYTQASDVWCVAVILWKLMTYDSVPVVLQTIDEKNSCSITQDWPARHLELKNPILFECWMYDDNFRPSVNKLRSSFEEVIRTVQAFSISEDTKESMTDLYISMDGIKTTLQHNSEKDRTHLSLE</sequence>
<dbReference type="InterPro" id="IPR011009">
    <property type="entry name" value="Kinase-like_dom_sf"/>
</dbReference>
<dbReference type="Gene3D" id="1.10.510.10">
    <property type="entry name" value="Transferase(Phosphotransferase) domain 1"/>
    <property type="match status" value="1"/>
</dbReference>
<evidence type="ECO:0000259" key="1">
    <source>
        <dbReference type="Pfam" id="PF07714"/>
    </source>
</evidence>
<dbReference type="Proteomes" id="UP001152320">
    <property type="component" value="Chromosome 1"/>
</dbReference>
<keyword evidence="2" id="KW-0675">Receptor</keyword>